<dbReference type="PANTHER" id="PTHR44083">
    <property type="entry name" value="TOPLESS-RELATED PROTEIN 1-RELATED"/>
    <property type="match status" value="1"/>
</dbReference>
<accession>A0A392MJG9</accession>
<dbReference type="InterPro" id="IPR001680">
    <property type="entry name" value="WD40_rpt"/>
</dbReference>
<protein>
    <submittedName>
        <fullName evidence="3">Topless-related protein 3-like</fullName>
    </submittedName>
</protein>
<dbReference type="SUPFAM" id="SSF50978">
    <property type="entry name" value="WD40 repeat-like"/>
    <property type="match status" value="1"/>
</dbReference>
<feature type="repeat" description="WD" evidence="1">
    <location>
        <begin position="64"/>
        <end position="95"/>
    </location>
</feature>
<evidence type="ECO:0000256" key="2">
    <source>
        <dbReference type="SAM" id="MobiDB-lite"/>
    </source>
</evidence>
<dbReference type="InterPro" id="IPR015943">
    <property type="entry name" value="WD40/YVTN_repeat-like_dom_sf"/>
</dbReference>
<evidence type="ECO:0000256" key="1">
    <source>
        <dbReference type="PROSITE-ProRule" id="PRU00221"/>
    </source>
</evidence>
<dbReference type="EMBL" id="LXQA010011093">
    <property type="protein sequence ID" value="MCH86868.1"/>
    <property type="molecule type" value="Genomic_DNA"/>
</dbReference>
<keyword evidence="1" id="KW-0853">WD repeat</keyword>
<dbReference type="Proteomes" id="UP000265520">
    <property type="component" value="Unassembled WGS sequence"/>
</dbReference>
<dbReference type="PROSITE" id="PS50082">
    <property type="entry name" value="WD_REPEATS_2"/>
    <property type="match status" value="1"/>
</dbReference>
<dbReference type="AlphaFoldDB" id="A0A392MJG9"/>
<name>A0A392MJG9_9FABA</name>
<proteinExistence type="predicted"/>
<dbReference type="GO" id="GO:0006355">
    <property type="term" value="P:regulation of DNA-templated transcription"/>
    <property type="evidence" value="ECO:0007669"/>
    <property type="project" value="InterPro"/>
</dbReference>
<evidence type="ECO:0000313" key="4">
    <source>
        <dbReference type="Proteomes" id="UP000265520"/>
    </source>
</evidence>
<keyword evidence="4" id="KW-1185">Reference proteome</keyword>
<comment type="caution">
    <text evidence="3">The sequence shown here is derived from an EMBL/GenBank/DDBJ whole genome shotgun (WGS) entry which is preliminary data.</text>
</comment>
<reference evidence="3 4" key="1">
    <citation type="journal article" date="2018" name="Front. Plant Sci.">
        <title>Red Clover (Trifolium pratense) and Zigzag Clover (T. medium) - A Picture of Genomic Similarities and Differences.</title>
        <authorList>
            <person name="Dluhosova J."/>
            <person name="Istvanek J."/>
            <person name="Nedelnik J."/>
            <person name="Repkova J."/>
        </authorList>
    </citation>
    <scope>NUCLEOTIDE SEQUENCE [LARGE SCALE GENOMIC DNA]</scope>
    <source>
        <strain evidence="4">cv. 10/8</strain>
        <tissue evidence="3">Leaf</tissue>
    </source>
</reference>
<dbReference type="InterPro" id="IPR036322">
    <property type="entry name" value="WD40_repeat_dom_sf"/>
</dbReference>
<organism evidence="3 4">
    <name type="scientific">Trifolium medium</name>
    <dbReference type="NCBI Taxonomy" id="97028"/>
    <lineage>
        <taxon>Eukaryota</taxon>
        <taxon>Viridiplantae</taxon>
        <taxon>Streptophyta</taxon>
        <taxon>Embryophyta</taxon>
        <taxon>Tracheophyta</taxon>
        <taxon>Spermatophyta</taxon>
        <taxon>Magnoliopsida</taxon>
        <taxon>eudicotyledons</taxon>
        <taxon>Gunneridae</taxon>
        <taxon>Pentapetalae</taxon>
        <taxon>rosids</taxon>
        <taxon>fabids</taxon>
        <taxon>Fabales</taxon>
        <taxon>Fabaceae</taxon>
        <taxon>Papilionoideae</taxon>
        <taxon>50 kb inversion clade</taxon>
        <taxon>NPAAA clade</taxon>
        <taxon>Hologalegina</taxon>
        <taxon>IRL clade</taxon>
        <taxon>Trifolieae</taxon>
        <taxon>Trifolium</taxon>
    </lineage>
</organism>
<dbReference type="Gene3D" id="2.130.10.10">
    <property type="entry name" value="YVTN repeat-like/Quinoprotein amine dehydrogenase"/>
    <property type="match status" value="1"/>
</dbReference>
<feature type="compositionally biased region" description="Basic and acidic residues" evidence="2">
    <location>
        <begin position="197"/>
        <end position="207"/>
    </location>
</feature>
<dbReference type="PANTHER" id="PTHR44083:SF2">
    <property type="entry name" value="TOPLESS-RELATED PROTEIN 3"/>
    <property type="match status" value="1"/>
</dbReference>
<evidence type="ECO:0000313" key="3">
    <source>
        <dbReference type="EMBL" id="MCH86868.1"/>
    </source>
</evidence>
<feature type="non-terminal residue" evidence="3">
    <location>
        <position position="273"/>
    </location>
</feature>
<gene>
    <name evidence="3" type="ORF">A2U01_0007728</name>
</gene>
<feature type="region of interest" description="Disordered" evidence="2">
    <location>
        <begin position="175"/>
        <end position="207"/>
    </location>
</feature>
<dbReference type="Pfam" id="PF00400">
    <property type="entry name" value="WD40"/>
    <property type="match status" value="1"/>
</dbReference>
<sequence length="273" mass="29900">MGSRVDYDAPGHWCTTMLYSADGSRLFSCGTSKDGESFLVEWNESEGAIKRTYNGFRKKSAGVVQFDTTQNRFLVAGEDGQVKFWDMDNINLITSTDADGGLQGLPRLKFNKEGNILAVTTVDNGFKILANATGLRSLRTIETPAFEALRSPIESAAIKVSGSSTVNVSPVNCKVERSSPVRPPPTILNGVDPMSRSVEKSRTVEDATDRAKPWQLSEILDPVQCRSVTMPDNTDSFSKVVRLLYTNSAVGILALGSNGVQKLWKWSRNEQNP</sequence>
<dbReference type="InterPro" id="IPR027728">
    <property type="entry name" value="Topless_fam"/>
</dbReference>